<dbReference type="Proteomes" id="UP001050691">
    <property type="component" value="Unassembled WGS sequence"/>
</dbReference>
<dbReference type="Gene3D" id="3.40.50.1820">
    <property type="entry name" value="alpha/beta hydrolase"/>
    <property type="match status" value="1"/>
</dbReference>
<dbReference type="PRINTS" id="PR00111">
    <property type="entry name" value="ABHYDROLASE"/>
</dbReference>
<dbReference type="AlphaFoldDB" id="A0AAV5ABN7"/>
<dbReference type="GO" id="GO:0016020">
    <property type="term" value="C:membrane"/>
    <property type="evidence" value="ECO:0007669"/>
    <property type="project" value="TreeGrafter"/>
</dbReference>
<dbReference type="GO" id="GO:0047372">
    <property type="term" value="F:monoacylglycerol lipase activity"/>
    <property type="evidence" value="ECO:0007669"/>
    <property type="project" value="TreeGrafter"/>
</dbReference>
<organism evidence="2 3">
    <name type="scientific">Clathrus columnatus</name>
    <dbReference type="NCBI Taxonomy" id="1419009"/>
    <lineage>
        <taxon>Eukaryota</taxon>
        <taxon>Fungi</taxon>
        <taxon>Dikarya</taxon>
        <taxon>Basidiomycota</taxon>
        <taxon>Agaricomycotina</taxon>
        <taxon>Agaricomycetes</taxon>
        <taxon>Phallomycetidae</taxon>
        <taxon>Phallales</taxon>
        <taxon>Clathraceae</taxon>
        <taxon>Clathrus</taxon>
    </lineage>
</organism>
<comment type="caution">
    <text evidence="2">The sequence shown here is derived from an EMBL/GenBank/DDBJ whole genome shotgun (WGS) entry which is preliminary data.</text>
</comment>
<evidence type="ECO:0000313" key="3">
    <source>
        <dbReference type="Proteomes" id="UP001050691"/>
    </source>
</evidence>
<accession>A0AAV5ABN7</accession>
<dbReference type="InterPro" id="IPR000073">
    <property type="entry name" value="AB_hydrolase_1"/>
</dbReference>
<keyword evidence="3" id="KW-1185">Reference proteome</keyword>
<dbReference type="InterPro" id="IPR029058">
    <property type="entry name" value="AB_hydrolase_fold"/>
</dbReference>
<dbReference type="SUPFAM" id="SSF53474">
    <property type="entry name" value="alpha/beta-Hydrolases"/>
    <property type="match status" value="1"/>
</dbReference>
<name>A0AAV5ABN7_9AGAM</name>
<dbReference type="InterPro" id="IPR050266">
    <property type="entry name" value="AB_hydrolase_sf"/>
</dbReference>
<proteinExistence type="predicted"/>
<reference evidence="2" key="1">
    <citation type="submission" date="2021-10" db="EMBL/GenBank/DDBJ databases">
        <title>De novo Genome Assembly of Clathrus columnatus (Basidiomycota, Fungi) Using Illumina and Nanopore Sequence Data.</title>
        <authorList>
            <person name="Ogiso-Tanaka E."/>
            <person name="Itagaki H."/>
            <person name="Hosoya T."/>
            <person name="Hosaka K."/>
        </authorList>
    </citation>
    <scope>NUCLEOTIDE SEQUENCE</scope>
    <source>
        <strain evidence="2">MO-923</strain>
    </source>
</reference>
<dbReference type="EMBL" id="BPWL01000006">
    <property type="protein sequence ID" value="GJJ10893.1"/>
    <property type="molecule type" value="Genomic_DNA"/>
</dbReference>
<protein>
    <recommendedName>
        <fullName evidence="1">AB hydrolase-1 domain-containing protein</fullName>
    </recommendedName>
</protein>
<dbReference type="GO" id="GO:0046464">
    <property type="term" value="P:acylglycerol catabolic process"/>
    <property type="evidence" value="ECO:0007669"/>
    <property type="project" value="TreeGrafter"/>
</dbReference>
<dbReference type="Pfam" id="PF00561">
    <property type="entry name" value="Abhydrolase_1"/>
    <property type="match status" value="1"/>
</dbReference>
<dbReference type="PANTHER" id="PTHR43798">
    <property type="entry name" value="MONOACYLGLYCEROL LIPASE"/>
    <property type="match status" value="1"/>
</dbReference>
<sequence length="314" mass="35234">MSSTEVTQKYFTLPDGAKLAYDVFGEEHLNKRETLPIILIGGVSSTKVDWDRLIPHVSKKRTVLIFDHRGIGSSTYSTPANDDKLTIESLSRDIVALIESFGWKDVDILGLSMGGLLLQQMLLLHRHPTNPTVLPFHVHHAILTATFASSIPPEYIPKPLPKIAATPGQPLTKEQKKELARPLLETSLGPKWVAATENQERFNFWWENSIVNREATQIGGLMNFSFVEELKQIDPRTDILVIHGIEDAVVPFSSAEEILRACPQARLVSLGSKRGQVPTYAFGHIWYEYFEIGVWMGVLESFLDNEYESVGARL</sequence>
<evidence type="ECO:0000313" key="2">
    <source>
        <dbReference type="EMBL" id="GJJ10893.1"/>
    </source>
</evidence>
<dbReference type="PANTHER" id="PTHR43798:SF5">
    <property type="entry name" value="MONOACYLGLYCEROL LIPASE ABHD6"/>
    <property type="match status" value="1"/>
</dbReference>
<feature type="domain" description="AB hydrolase-1" evidence="1">
    <location>
        <begin position="36"/>
        <end position="268"/>
    </location>
</feature>
<gene>
    <name evidence="2" type="ORF">Clacol_005121</name>
</gene>
<evidence type="ECO:0000259" key="1">
    <source>
        <dbReference type="Pfam" id="PF00561"/>
    </source>
</evidence>